<dbReference type="PANTHER" id="PTHR13475">
    <property type="entry name" value="NEUGRIN"/>
    <property type="match status" value="1"/>
</dbReference>
<evidence type="ECO:0000256" key="3">
    <source>
        <dbReference type="ARBA" id="ARBA00013566"/>
    </source>
</evidence>
<dbReference type="Pfam" id="PF06413">
    <property type="entry name" value="Neugrin"/>
    <property type="match status" value="1"/>
</dbReference>
<dbReference type="GO" id="GO:0005634">
    <property type="term" value="C:nucleus"/>
    <property type="evidence" value="ECO:0007669"/>
    <property type="project" value="TreeGrafter"/>
</dbReference>
<reference evidence="4 5" key="1">
    <citation type="journal article" date="2015" name="Genome Biol. Evol.">
        <title>Phylogenomic analyses indicate that early fungi evolved digesting cell walls of algal ancestors of land plants.</title>
        <authorList>
            <person name="Chang Y."/>
            <person name="Wang S."/>
            <person name="Sekimoto S."/>
            <person name="Aerts A.L."/>
            <person name="Choi C."/>
            <person name="Clum A."/>
            <person name="LaButti K.M."/>
            <person name="Lindquist E.A."/>
            <person name="Yee Ngan C."/>
            <person name="Ohm R.A."/>
            <person name="Salamov A.A."/>
            <person name="Grigoriev I.V."/>
            <person name="Spatafora J.W."/>
            <person name="Berbee M.L."/>
        </authorList>
    </citation>
    <scope>NUCLEOTIDE SEQUENCE [LARGE SCALE GENOMIC DNA]</scope>
    <source>
        <strain evidence="4 5">NRRL 28638</strain>
    </source>
</reference>
<evidence type="ECO:0000313" key="4">
    <source>
        <dbReference type="EMBL" id="KXN70566.1"/>
    </source>
</evidence>
<dbReference type="OrthoDB" id="5578174at2759"/>
<organism evidence="4 5">
    <name type="scientific">Conidiobolus coronatus (strain ATCC 28846 / CBS 209.66 / NRRL 28638)</name>
    <name type="common">Delacroixia coronata</name>
    <dbReference type="NCBI Taxonomy" id="796925"/>
    <lineage>
        <taxon>Eukaryota</taxon>
        <taxon>Fungi</taxon>
        <taxon>Fungi incertae sedis</taxon>
        <taxon>Zoopagomycota</taxon>
        <taxon>Entomophthoromycotina</taxon>
        <taxon>Entomophthoromycetes</taxon>
        <taxon>Entomophthorales</taxon>
        <taxon>Ancylistaceae</taxon>
        <taxon>Conidiobolus</taxon>
    </lineage>
</organism>
<accession>A0A137P6D8</accession>
<evidence type="ECO:0000256" key="1">
    <source>
        <dbReference type="ARBA" id="ARBA00003548"/>
    </source>
</evidence>
<dbReference type="InterPro" id="IPR010487">
    <property type="entry name" value="NGRN/Rrg9"/>
</dbReference>
<evidence type="ECO:0000256" key="2">
    <source>
        <dbReference type="ARBA" id="ARBA00010895"/>
    </source>
</evidence>
<proteinExistence type="inferred from homology"/>
<dbReference type="PANTHER" id="PTHR13475:SF3">
    <property type="entry name" value="NEUGRIN"/>
    <property type="match status" value="1"/>
</dbReference>
<evidence type="ECO:0000313" key="5">
    <source>
        <dbReference type="Proteomes" id="UP000070444"/>
    </source>
</evidence>
<dbReference type="EMBL" id="KQ964499">
    <property type="protein sequence ID" value="KXN70566.1"/>
    <property type="molecule type" value="Genomic_DNA"/>
</dbReference>
<name>A0A137P6D8_CONC2</name>
<sequence length="245" mass="29214">MSNQFRNLIININKRVTINNTFNIGQLPKFYSQKPTNTAFESLQSDNTSNNSKKEENVEALITSNKLKIKNLNWGERLNIEKPKKKEYKKPFDREKRENYKKLYPKSDTKGNKPAWLIHKEALKTKLAGDKWEPEKRLSRMAMDKIRFLHKELGDEFNVPKLSAEFKVSPESIRRILKSNYKPTQEVIERQESNRKSKRIEFVKQFQPVKEKKEEVESESVIPRQFGTYEEYKIYLNEMKKKNKH</sequence>
<comment type="function">
    <text evidence="1">Required for respiratory activity and maintenance and expression of the mitochondrial genome.</text>
</comment>
<dbReference type="AlphaFoldDB" id="A0A137P6D8"/>
<protein>
    <recommendedName>
        <fullName evidence="3">Required for respiratory growth protein 9, mitochondrial</fullName>
    </recommendedName>
</protein>
<gene>
    <name evidence="4" type="ORF">CONCODRAFT_78811</name>
</gene>
<dbReference type="Proteomes" id="UP000070444">
    <property type="component" value="Unassembled WGS sequence"/>
</dbReference>
<dbReference type="STRING" id="796925.A0A137P6D8"/>
<comment type="similarity">
    <text evidence="2">Belongs to the RRG9 family.</text>
</comment>
<keyword evidence="5" id="KW-1185">Reference proteome</keyword>